<keyword evidence="1" id="KW-0812">Transmembrane</keyword>
<dbReference type="EMBL" id="CP000085">
    <property type="protein sequence ID" value="ABC34332.1"/>
    <property type="molecule type" value="Genomic_DNA"/>
</dbReference>
<dbReference type="Proteomes" id="UP000001930">
    <property type="component" value="Chromosome II"/>
</dbReference>
<keyword evidence="3" id="KW-1185">Reference proteome</keyword>
<proteinExistence type="predicted"/>
<feature type="transmembrane region" description="Helical" evidence="1">
    <location>
        <begin position="66"/>
        <end position="83"/>
    </location>
</feature>
<gene>
    <name evidence="2" type="ordered locus">BTH_II2137</name>
</gene>
<evidence type="ECO:0000256" key="1">
    <source>
        <dbReference type="SAM" id="Phobius"/>
    </source>
</evidence>
<keyword evidence="1" id="KW-1133">Transmembrane helix</keyword>
<organism evidence="2 3">
    <name type="scientific">Burkholderia thailandensis (strain ATCC 700388 / DSM 13276 / CCUG 48851 / CIP 106301 / E264)</name>
    <dbReference type="NCBI Taxonomy" id="271848"/>
    <lineage>
        <taxon>Bacteria</taxon>
        <taxon>Pseudomonadati</taxon>
        <taxon>Pseudomonadota</taxon>
        <taxon>Betaproteobacteria</taxon>
        <taxon>Burkholderiales</taxon>
        <taxon>Burkholderiaceae</taxon>
        <taxon>Burkholderia</taxon>
        <taxon>pseudomallei group</taxon>
    </lineage>
</organism>
<dbReference type="InterPro" id="IPR045629">
    <property type="entry name" value="DUF6232"/>
</dbReference>
<evidence type="ECO:0000313" key="2">
    <source>
        <dbReference type="EMBL" id="ABC34332.1"/>
    </source>
</evidence>
<dbReference type="Pfam" id="PF19744">
    <property type="entry name" value="DUF6232"/>
    <property type="match status" value="1"/>
</dbReference>
<dbReference type="HOGENOM" id="CLU_1783221_0_0_4"/>
<evidence type="ECO:0000313" key="3">
    <source>
        <dbReference type="Proteomes" id="UP000001930"/>
    </source>
</evidence>
<dbReference type="AlphaFoldDB" id="Q2T3C4"/>
<name>Q2T3C4_BURTA</name>
<sequence>MRRRVPFMHRSNLLRCAFSIHTLLMENAFNERGVMVTRNGLSAAGQIFALREIRGVEVLTVRKNKIVPCAISLTGAAAAIAGGSFGSSALLVAGVMLVVVGYLAWTTQDVTHRLIVDTPDGKREAIMSVDREFVERVAHAVNAARAASAST</sequence>
<dbReference type="KEGG" id="bte:BTH_II2137"/>
<protein>
    <submittedName>
        <fullName evidence="2">Uncharacterized protein</fullName>
    </submittedName>
</protein>
<feature type="transmembrane region" description="Helical" evidence="1">
    <location>
        <begin position="89"/>
        <end position="105"/>
    </location>
</feature>
<keyword evidence="1" id="KW-0472">Membrane</keyword>
<accession>Q2T3C4</accession>
<reference evidence="2 3" key="1">
    <citation type="journal article" date="2005" name="BMC Genomics">
        <title>Bacterial genome adaptation to niches: divergence of the potential virulence genes in three Burkholderia species of different survival strategies.</title>
        <authorList>
            <person name="Kim H.S."/>
            <person name="Schell M.A."/>
            <person name="Yu Y."/>
            <person name="Ulrich R.L."/>
            <person name="Sarria S.H."/>
            <person name="Nierman W.C."/>
            <person name="DeShazer D."/>
        </authorList>
    </citation>
    <scope>NUCLEOTIDE SEQUENCE [LARGE SCALE GENOMIC DNA]</scope>
    <source>
        <strain evidence="3">ATCC 700388 / DSM 13276 / CCUG 48851 / CIP 106301 / E264</strain>
    </source>
</reference>